<dbReference type="OrthoDB" id="5371510at2759"/>
<feature type="compositionally biased region" description="Basic and acidic residues" evidence="1">
    <location>
        <begin position="1004"/>
        <end position="1014"/>
    </location>
</feature>
<feature type="compositionally biased region" description="Basic and acidic residues" evidence="1">
    <location>
        <begin position="796"/>
        <end position="805"/>
    </location>
</feature>
<dbReference type="RefSeq" id="XP_001551194.1">
    <property type="nucleotide sequence ID" value="XM_001551144.2"/>
</dbReference>
<reference evidence="2 3" key="3">
    <citation type="journal article" date="2017" name="Mol. Plant Pathol.">
        <title>A gapless genome sequence of the fungus Botrytis cinerea.</title>
        <authorList>
            <person name="Van Kan J.A."/>
            <person name="Stassen J.H."/>
            <person name="Mosbach A."/>
            <person name="Van Der Lee T.A."/>
            <person name="Faino L."/>
            <person name="Farmer A.D."/>
            <person name="Papasotiriou D.G."/>
            <person name="Zhou S."/>
            <person name="Seidl M.F."/>
            <person name="Cottam E."/>
            <person name="Edel D."/>
            <person name="Hahn M."/>
            <person name="Schwartz D.C."/>
            <person name="Dietrich R.A."/>
            <person name="Widdison S."/>
            <person name="Scalliet G."/>
        </authorList>
    </citation>
    <scope>NUCLEOTIDE SEQUENCE [LARGE SCALE GENOMIC DNA]</scope>
    <source>
        <strain evidence="2 3">B05.10</strain>
    </source>
</reference>
<feature type="region of interest" description="Disordered" evidence="1">
    <location>
        <begin position="92"/>
        <end position="133"/>
    </location>
</feature>
<evidence type="ECO:0000313" key="3">
    <source>
        <dbReference type="Proteomes" id="UP000001798"/>
    </source>
</evidence>
<dbReference type="Proteomes" id="UP000001798">
    <property type="component" value="Chromosome 12"/>
</dbReference>
<feature type="compositionally biased region" description="Pro residues" evidence="1">
    <location>
        <begin position="707"/>
        <end position="718"/>
    </location>
</feature>
<dbReference type="GeneID" id="5431704"/>
<protein>
    <submittedName>
        <fullName evidence="2">Uncharacterized protein</fullName>
    </submittedName>
</protein>
<name>A0A384K0N0_BOTFB</name>
<dbReference type="OMA" id="SAPKVWT"/>
<dbReference type="KEGG" id="bfu:BCIN_12g06200"/>
<feature type="region of interest" description="Disordered" evidence="1">
    <location>
        <begin position="705"/>
        <end position="725"/>
    </location>
</feature>
<feature type="region of interest" description="Disordered" evidence="1">
    <location>
        <begin position="1090"/>
        <end position="1148"/>
    </location>
</feature>
<feature type="compositionally biased region" description="Polar residues" evidence="1">
    <location>
        <begin position="102"/>
        <end position="113"/>
    </location>
</feature>
<dbReference type="EMBL" id="CP009816">
    <property type="protein sequence ID" value="ATZ56087.1"/>
    <property type="molecule type" value="Genomic_DNA"/>
</dbReference>
<proteinExistence type="predicted"/>
<keyword evidence="3" id="KW-1185">Reference proteome</keyword>
<feature type="compositionally biased region" description="Basic and acidic residues" evidence="1">
    <location>
        <begin position="1103"/>
        <end position="1116"/>
    </location>
</feature>
<feature type="region of interest" description="Disordered" evidence="1">
    <location>
        <begin position="783"/>
        <end position="824"/>
    </location>
</feature>
<reference evidence="2 3" key="1">
    <citation type="journal article" date="2011" name="PLoS Genet.">
        <title>Genomic analysis of the necrotrophic fungal pathogens Sclerotinia sclerotiorum and Botrytis cinerea.</title>
        <authorList>
            <person name="Amselem J."/>
            <person name="Cuomo C.A."/>
            <person name="van Kan J.A."/>
            <person name="Viaud M."/>
            <person name="Benito E.P."/>
            <person name="Couloux A."/>
            <person name="Coutinho P.M."/>
            <person name="de Vries R.P."/>
            <person name="Dyer P.S."/>
            <person name="Fillinger S."/>
            <person name="Fournier E."/>
            <person name="Gout L."/>
            <person name="Hahn M."/>
            <person name="Kohn L."/>
            <person name="Lapalu N."/>
            <person name="Plummer K.M."/>
            <person name="Pradier J.M."/>
            <person name="Quevillon E."/>
            <person name="Sharon A."/>
            <person name="Simon A."/>
            <person name="ten Have A."/>
            <person name="Tudzynski B."/>
            <person name="Tudzynski P."/>
            <person name="Wincker P."/>
            <person name="Andrew M."/>
            <person name="Anthouard V."/>
            <person name="Beever R.E."/>
            <person name="Beffa R."/>
            <person name="Benoit I."/>
            <person name="Bouzid O."/>
            <person name="Brault B."/>
            <person name="Chen Z."/>
            <person name="Choquer M."/>
            <person name="Collemare J."/>
            <person name="Cotton P."/>
            <person name="Danchin E.G."/>
            <person name="Da Silva C."/>
            <person name="Gautier A."/>
            <person name="Giraud C."/>
            <person name="Giraud T."/>
            <person name="Gonzalez C."/>
            <person name="Grossetete S."/>
            <person name="Guldener U."/>
            <person name="Henrissat B."/>
            <person name="Howlett B.J."/>
            <person name="Kodira C."/>
            <person name="Kretschmer M."/>
            <person name="Lappartient A."/>
            <person name="Leroch M."/>
            <person name="Levis C."/>
            <person name="Mauceli E."/>
            <person name="Neuveglise C."/>
            <person name="Oeser B."/>
            <person name="Pearson M."/>
            <person name="Poulain J."/>
            <person name="Poussereau N."/>
            <person name="Quesneville H."/>
            <person name="Rascle C."/>
            <person name="Schumacher J."/>
            <person name="Segurens B."/>
            <person name="Sexton A."/>
            <person name="Silva E."/>
            <person name="Sirven C."/>
            <person name="Soanes D.M."/>
            <person name="Talbot N.J."/>
            <person name="Templeton M."/>
            <person name="Yandava C."/>
            <person name="Yarden O."/>
            <person name="Zeng Q."/>
            <person name="Rollins J.A."/>
            <person name="Lebrun M.H."/>
            <person name="Dickman M."/>
        </authorList>
    </citation>
    <scope>NUCLEOTIDE SEQUENCE [LARGE SCALE GENOMIC DNA]</scope>
    <source>
        <strain evidence="2 3">B05.10</strain>
    </source>
</reference>
<accession>A0A384K0N0</accession>
<gene>
    <name evidence="2" type="ORF">BCIN_12g06200</name>
</gene>
<organism evidence="2 3">
    <name type="scientific">Botryotinia fuckeliana (strain B05.10)</name>
    <name type="common">Noble rot fungus</name>
    <name type="synonym">Botrytis cinerea</name>
    <dbReference type="NCBI Taxonomy" id="332648"/>
    <lineage>
        <taxon>Eukaryota</taxon>
        <taxon>Fungi</taxon>
        <taxon>Dikarya</taxon>
        <taxon>Ascomycota</taxon>
        <taxon>Pezizomycotina</taxon>
        <taxon>Leotiomycetes</taxon>
        <taxon>Helotiales</taxon>
        <taxon>Sclerotiniaceae</taxon>
        <taxon>Botrytis</taxon>
    </lineage>
</organism>
<feature type="compositionally biased region" description="Basic and acidic residues" evidence="1">
    <location>
        <begin position="116"/>
        <end position="133"/>
    </location>
</feature>
<reference evidence="2 3" key="2">
    <citation type="journal article" date="2012" name="Eukaryot. Cell">
        <title>Genome update of Botrytis cinerea strains B05.10 and T4.</title>
        <authorList>
            <person name="Staats M."/>
            <person name="van Kan J.A."/>
        </authorList>
    </citation>
    <scope>NUCLEOTIDE SEQUENCE [LARGE SCALE GENOMIC DNA]</scope>
    <source>
        <strain evidence="2 3">B05.10</strain>
    </source>
</reference>
<feature type="region of interest" description="Disordered" evidence="1">
    <location>
        <begin position="999"/>
        <end position="1028"/>
    </location>
</feature>
<evidence type="ECO:0000256" key="1">
    <source>
        <dbReference type="SAM" id="MobiDB-lite"/>
    </source>
</evidence>
<sequence length="1148" mass="127987">MEASGSKDNRSSPGKIIWNASDDMFEFFDTEIENADAEEAVIKQPVTNESREGLKLPRETENVERKYGEEIPLMTCIDEYQDVFRVPGQMDEAGRSVGQEGGSNANDVRTLSASEWGKDGEQERKARQKLHERDRNSVEYSKSLLYEGDTLVYVSYPGGITFYDSNGKAQPYKIYRASSEKLKALGSAKFSRMFEERPQYWARKRKGLLHHLPDGIRYVLDLTPLEEGDEAVELVSELSCSAGIRNWYLAETRCGVEKHLVAGDDDVPGPAIVPARTAEQFGLKVPIDGYITFLSSKSSINSPVNDRYLRTSLGRTVPNEDAFSCGKSFQDSQMQRAIKNSLEGGHLFVGPSGSTPVGTTQQDSTDAAGSKKKVLDYCPIRHRFGVENLLRIIQGKAPELDSAPKVWTLFVLAKYYECTSVVIDYITSWIMNGNNIKFLEILPEASINIGLGLKSPMITRAAFSILVSEEALNVASRTLCENHGDRRAGYKYLRPREELDEDLWNVIQHASQDFCDRIQKTITDLLDERMAWFLELPEYRKICKFEDYCYKKKDKSKKEEAVYERRKSVIQQLLVDLRRYVRGKIISCLNQGLTVSAITMVDKSQREAQWEMPESNEPPDANYIYNGLGDRERVLLPHFWRRLRDVYWEDDFDSPILEKYNPQLIRSGKSLVDRDHLRLITTSYLETHISEFNREVNLAVDKENYNPSPPSNPLPTIPPTETKSLDEERPNYAFMSAYNQDHAYHQARLAGIRALELELAEVDEKTDDAASISSVSTDASTKPLLDLPLRSKKNKVTVENRKDESDPNAQPGPSTMVEEKPENSVPKVLENFLQHMGKRSLTDYKEYRAAPLTGVSYPNVKSGSTLLSKDIPNFAFANTSIPFSANSNPVQPNEPSHNFKLCCFLDELASYIDHICHSMLSKSDGSELTMLTDTLLCLTDKEWQYLPLWAGGNDDGSGGVTSADVPPAYYANVGGLTPGVMYKGARGFLGVGTGMGSERNSSLDVKDGSARTETEMGAGSQVGSQVGMMGDDGCESDTGSIFSTGSYDMAAMTPTGSGSESDFEIVGSGEDEGLESGDDFTIDGDNVSVSQMEMSDGEIDEENREKGKGKGKGKEIQDEDEDGGVDDMDWTDQEGMELEDGWEGSFTD</sequence>
<evidence type="ECO:0000313" key="2">
    <source>
        <dbReference type="EMBL" id="ATZ56087.1"/>
    </source>
</evidence>
<dbReference type="VEuPathDB" id="FungiDB:Bcin12g06200"/>
<feature type="compositionally biased region" description="Acidic residues" evidence="1">
    <location>
        <begin position="1117"/>
        <end position="1142"/>
    </location>
</feature>
<dbReference type="AlphaFoldDB" id="A0A384K0N0"/>